<evidence type="ECO:0000313" key="1">
    <source>
        <dbReference type="EMBL" id="AEI38674.1"/>
    </source>
</evidence>
<dbReference type="Proteomes" id="UP000006620">
    <property type="component" value="Chromosome"/>
</dbReference>
<accession>F8FH24</accession>
<dbReference type="EMBL" id="CP002869">
    <property type="protein sequence ID" value="AEI38674.1"/>
    <property type="molecule type" value="Genomic_DNA"/>
</dbReference>
<reference evidence="2" key="1">
    <citation type="submission" date="2011-06" db="EMBL/GenBank/DDBJ databases">
        <title>Complete genome sequence of Paenibacillus mucilaginosus KNP414.</title>
        <authorList>
            <person name="Wang J."/>
            <person name="Hu S."/>
            <person name="Hu X."/>
            <person name="Zhang B."/>
            <person name="Dong D."/>
            <person name="Zhang S."/>
            <person name="Zhao K."/>
            <person name="Wu D."/>
        </authorList>
    </citation>
    <scope>NUCLEOTIDE SEQUENCE [LARGE SCALE GENOMIC DNA]</scope>
    <source>
        <strain evidence="2">KNP414</strain>
    </source>
</reference>
<dbReference type="HOGENOM" id="CLU_3273765_0_0_9"/>
<proteinExistence type="predicted"/>
<sequence length="41" mass="4998">MVSTSIMNYPHFTTKKRKREPFLRSSLYIFFANAQKLLRLY</sequence>
<gene>
    <name evidence="1" type="ordered locus">KNP414_00022</name>
</gene>
<dbReference type="KEGG" id="pms:KNP414_00022"/>
<evidence type="ECO:0000313" key="2">
    <source>
        <dbReference type="Proteomes" id="UP000006620"/>
    </source>
</evidence>
<protein>
    <submittedName>
        <fullName evidence="1">Uncharacterized protein</fullName>
    </submittedName>
</protein>
<organism evidence="1 2">
    <name type="scientific">Paenibacillus mucilaginosus (strain KNP414)</name>
    <dbReference type="NCBI Taxonomy" id="1036673"/>
    <lineage>
        <taxon>Bacteria</taxon>
        <taxon>Bacillati</taxon>
        <taxon>Bacillota</taxon>
        <taxon>Bacilli</taxon>
        <taxon>Bacillales</taxon>
        <taxon>Paenibacillaceae</taxon>
        <taxon>Paenibacillus</taxon>
    </lineage>
</organism>
<reference evidence="1 2" key="2">
    <citation type="journal article" date="2013" name="Genome Announc.">
        <title>Genome Sequence of Growth-Improving Paenibacillus mucilaginosus Strain KNP414.</title>
        <authorList>
            <person name="Lu J.J."/>
            <person name="Wang J.F."/>
            <person name="Hu X.F."/>
        </authorList>
    </citation>
    <scope>NUCLEOTIDE SEQUENCE [LARGE SCALE GENOMIC DNA]</scope>
    <source>
        <strain evidence="1 2">KNP414</strain>
    </source>
</reference>
<name>F8FH24_PAEMK</name>
<dbReference type="AlphaFoldDB" id="F8FH24"/>